<reference evidence="8" key="1">
    <citation type="journal article" date="2020" name="Stud. Mycol.">
        <title>101 Dothideomycetes genomes: a test case for predicting lifestyles and emergence of pathogens.</title>
        <authorList>
            <person name="Haridas S."/>
            <person name="Albert R."/>
            <person name="Binder M."/>
            <person name="Bloem J."/>
            <person name="Labutti K."/>
            <person name="Salamov A."/>
            <person name="Andreopoulos B."/>
            <person name="Baker S."/>
            <person name="Barry K."/>
            <person name="Bills G."/>
            <person name="Bluhm B."/>
            <person name="Cannon C."/>
            <person name="Castanera R."/>
            <person name="Culley D."/>
            <person name="Daum C."/>
            <person name="Ezra D."/>
            <person name="Gonzalez J."/>
            <person name="Henrissat B."/>
            <person name="Kuo A."/>
            <person name="Liang C."/>
            <person name="Lipzen A."/>
            <person name="Lutzoni F."/>
            <person name="Magnuson J."/>
            <person name="Mondo S."/>
            <person name="Nolan M."/>
            <person name="Ohm R."/>
            <person name="Pangilinan J."/>
            <person name="Park H.-J."/>
            <person name="Ramirez L."/>
            <person name="Alfaro M."/>
            <person name="Sun H."/>
            <person name="Tritt A."/>
            <person name="Yoshinaga Y."/>
            <person name="Zwiers L.-H."/>
            <person name="Turgeon B."/>
            <person name="Goodwin S."/>
            <person name="Spatafora J."/>
            <person name="Crous P."/>
            <person name="Grigoriev I."/>
        </authorList>
    </citation>
    <scope>NUCLEOTIDE SEQUENCE</scope>
    <source>
        <strain evidence="8">CBS 480.64</strain>
    </source>
</reference>
<evidence type="ECO:0000256" key="1">
    <source>
        <dbReference type="ARBA" id="ARBA00004141"/>
    </source>
</evidence>
<dbReference type="AlphaFoldDB" id="A0A6A7C2F4"/>
<evidence type="ECO:0000313" key="9">
    <source>
        <dbReference type="Proteomes" id="UP000799421"/>
    </source>
</evidence>
<evidence type="ECO:0000259" key="7">
    <source>
        <dbReference type="Pfam" id="PF20684"/>
    </source>
</evidence>
<feature type="transmembrane region" description="Helical" evidence="6">
    <location>
        <begin position="51"/>
        <end position="76"/>
    </location>
</feature>
<gene>
    <name evidence="8" type="ORF">K470DRAFT_256606</name>
</gene>
<feature type="domain" description="Rhodopsin" evidence="7">
    <location>
        <begin position="36"/>
        <end position="277"/>
    </location>
</feature>
<organism evidence="8 9">
    <name type="scientific">Piedraia hortae CBS 480.64</name>
    <dbReference type="NCBI Taxonomy" id="1314780"/>
    <lineage>
        <taxon>Eukaryota</taxon>
        <taxon>Fungi</taxon>
        <taxon>Dikarya</taxon>
        <taxon>Ascomycota</taxon>
        <taxon>Pezizomycotina</taxon>
        <taxon>Dothideomycetes</taxon>
        <taxon>Dothideomycetidae</taxon>
        <taxon>Capnodiales</taxon>
        <taxon>Piedraiaceae</taxon>
        <taxon>Piedraia</taxon>
    </lineage>
</organism>
<dbReference type="InterPro" id="IPR049326">
    <property type="entry name" value="Rhodopsin_dom_fungi"/>
</dbReference>
<dbReference type="Proteomes" id="UP000799421">
    <property type="component" value="Unassembled WGS sequence"/>
</dbReference>
<keyword evidence="3 6" id="KW-1133">Transmembrane helix</keyword>
<feature type="transmembrane region" description="Helical" evidence="6">
    <location>
        <begin position="249"/>
        <end position="272"/>
    </location>
</feature>
<feature type="transmembrane region" description="Helical" evidence="6">
    <location>
        <begin position="181"/>
        <end position="199"/>
    </location>
</feature>
<dbReference type="PANTHER" id="PTHR33048">
    <property type="entry name" value="PTH11-LIKE INTEGRAL MEMBRANE PROTEIN (AFU_ORTHOLOGUE AFUA_5G11245)"/>
    <property type="match status" value="1"/>
</dbReference>
<dbReference type="InterPro" id="IPR052337">
    <property type="entry name" value="SAT4-like"/>
</dbReference>
<feature type="transmembrane region" description="Helical" evidence="6">
    <location>
        <begin position="96"/>
        <end position="118"/>
    </location>
</feature>
<feature type="transmembrane region" description="Helical" evidence="6">
    <location>
        <begin position="20"/>
        <end position="39"/>
    </location>
</feature>
<keyword evidence="9" id="KW-1185">Reference proteome</keyword>
<feature type="transmembrane region" description="Helical" evidence="6">
    <location>
        <begin position="130"/>
        <end position="151"/>
    </location>
</feature>
<evidence type="ECO:0000256" key="4">
    <source>
        <dbReference type="ARBA" id="ARBA00023136"/>
    </source>
</evidence>
<proteinExistence type="inferred from homology"/>
<keyword evidence="4 6" id="KW-0472">Membrane</keyword>
<name>A0A6A7C2F4_9PEZI</name>
<evidence type="ECO:0000256" key="3">
    <source>
        <dbReference type="ARBA" id="ARBA00022989"/>
    </source>
</evidence>
<comment type="similarity">
    <text evidence="5">Belongs to the SAT4 family.</text>
</comment>
<evidence type="ECO:0000313" key="8">
    <source>
        <dbReference type="EMBL" id="KAF2861756.1"/>
    </source>
</evidence>
<evidence type="ECO:0000256" key="2">
    <source>
        <dbReference type="ARBA" id="ARBA00022692"/>
    </source>
</evidence>
<accession>A0A6A7C2F4</accession>
<dbReference type="EMBL" id="MU005970">
    <property type="protein sequence ID" value="KAF2861756.1"/>
    <property type="molecule type" value="Genomic_DNA"/>
</dbReference>
<protein>
    <recommendedName>
        <fullName evidence="7">Rhodopsin domain-containing protein</fullName>
    </recommendedName>
</protein>
<comment type="subcellular location">
    <subcellularLocation>
        <location evidence="1">Membrane</location>
        <topology evidence="1">Multi-pass membrane protein</topology>
    </subcellularLocation>
</comment>
<feature type="transmembrane region" description="Helical" evidence="6">
    <location>
        <begin position="211"/>
        <end position="229"/>
    </location>
</feature>
<sequence>MDAVEPIHHGRSIYGRILCPLNWTLFAISVLITAGRVLSRFLGVKRFGADDALMLCAIVCDLVFVTCVQAAVDWGLGLSMRTLPISHLAMILKFNFTAQAFCLMALTTGRVSFILYLLSIIGKARLWLKYVLVFFMVTQVLGNFSLIFSLYGVCGLTLSRFANPKTTCFQPGHLHNYMETVAGWNIVTDGVLTIVPALLISRLQTTKRAKFAATAVLSLSFMAMAASIWRKTEIATMFHPKKDITYDGLAFLVSCSMEVHLIFIGTGIPTLGPLVRRLNWRKPPISSDLETHDSSDIQQNLSRALGMHFPTVRYSVTIEANAPGHDSHEDIMPTELAAIKTTRRTDVRSEPHPDVERWQ</sequence>
<dbReference type="OrthoDB" id="3934549at2759"/>
<dbReference type="Pfam" id="PF20684">
    <property type="entry name" value="Fung_rhodopsin"/>
    <property type="match status" value="1"/>
</dbReference>
<evidence type="ECO:0000256" key="5">
    <source>
        <dbReference type="ARBA" id="ARBA00038359"/>
    </source>
</evidence>
<dbReference type="PANTHER" id="PTHR33048:SF146">
    <property type="entry name" value="INTEGRAL MEMBRANE PROTEIN"/>
    <property type="match status" value="1"/>
</dbReference>
<evidence type="ECO:0000256" key="6">
    <source>
        <dbReference type="SAM" id="Phobius"/>
    </source>
</evidence>
<keyword evidence="2 6" id="KW-0812">Transmembrane</keyword>
<dbReference type="GO" id="GO:0016020">
    <property type="term" value="C:membrane"/>
    <property type="evidence" value="ECO:0007669"/>
    <property type="project" value="UniProtKB-SubCell"/>
</dbReference>